<evidence type="ECO:0000313" key="1">
    <source>
        <dbReference type="EMBL" id="SPK73695.1"/>
    </source>
</evidence>
<dbReference type="AlphaFoldDB" id="A0A375IKB8"/>
<dbReference type="EMBL" id="LT991976">
    <property type="protein sequence ID" value="SPK73695.1"/>
    <property type="molecule type" value="Genomic_DNA"/>
</dbReference>
<sequence length="90" mass="9868">MNCKPNDLAIVTRADAVPELIGQIVKVLQASLNFCPYGPVWVVRFQAPKQFPCYFPGACLITTDADCPDAWLRPITGLPVHDDVPEEVTA</sequence>
<organism evidence="1 2">
    <name type="scientific">Cupriavidus taiwanensis</name>
    <dbReference type="NCBI Taxonomy" id="164546"/>
    <lineage>
        <taxon>Bacteria</taxon>
        <taxon>Pseudomonadati</taxon>
        <taxon>Pseudomonadota</taxon>
        <taxon>Betaproteobacteria</taxon>
        <taxon>Burkholderiales</taxon>
        <taxon>Burkholderiaceae</taxon>
        <taxon>Cupriavidus</taxon>
    </lineage>
</organism>
<dbReference type="RefSeq" id="WP_115663179.1">
    <property type="nucleotide sequence ID" value="NZ_LT991976.1"/>
</dbReference>
<reference evidence="1 2" key="1">
    <citation type="submission" date="2018-01" db="EMBL/GenBank/DDBJ databases">
        <authorList>
            <person name="Gaut B.S."/>
            <person name="Morton B.R."/>
            <person name="Clegg M.T."/>
            <person name="Duvall M.R."/>
        </authorList>
    </citation>
    <scope>NUCLEOTIDE SEQUENCE [LARGE SCALE GENOMIC DNA]</scope>
    <source>
        <strain evidence="1">Cupriavidus taiwanensis LMG 19425</strain>
    </source>
</reference>
<gene>
    <name evidence="1" type="ORF">CT19425_110232</name>
</gene>
<dbReference type="Proteomes" id="UP000255505">
    <property type="component" value="Chromosome I"/>
</dbReference>
<evidence type="ECO:0000313" key="2">
    <source>
        <dbReference type="Proteomes" id="UP000255505"/>
    </source>
</evidence>
<proteinExistence type="predicted"/>
<accession>A0A375IKB8</accession>
<protein>
    <submittedName>
        <fullName evidence="1">Uncharacterized protein</fullName>
    </submittedName>
</protein>
<name>A0A375IKB8_9BURK</name>